<dbReference type="InterPro" id="IPR002938">
    <property type="entry name" value="FAD-bd"/>
</dbReference>
<dbReference type="PANTHER" id="PTHR43876">
    <property type="entry name" value="UBIQUINONE BIOSYNTHESIS MONOOXYGENASE COQ6, MITOCHONDRIAL"/>
    <property type="match status" value="1"/>
</dbReference>
<evidence type="ECO:0000256" key="7">
    <source>
        <dbReference type="ARBA" id="ARBA00023033"/>
    </source>
</evidence>
<keyword evidence="5" id="KW-0274">FAD</keyword>
<evidence type="ECO:0000313" key="10">
    <source>
        <dbReference type="Proteomes" id="UP001354971"/>
    </source>
</evidence>
<protein>
    <submittedName>
        <fullName evidence="9">FAD-dependent monooxygenase</fullName>
    </submittedName>
</protein>
<dbReference type="PRINTS" id="PR00420">
    <property type="entry name" value="RNGMNOXGNASE"/>
</dbReference>
<feature type="domain" description="FAD-binding" evidence="8">
    <location>
        <begin position="5"/>
        <end position="331"/>
    </location>
</feature>
<keyword evidence="7 9" id="KW-0503">Monooxygenase</keyword>
<organism evidence="9 10">
    <name type="scientific">Hyphobacterium lacteum</name>
    <dbReference type="NCBI Taxonomy" id="3116575"/>
    <lineage>
        <taxon>Bacteria</taxon>
        <taxon>Pseudomonadati</taxon>
        <taxon>Pseudomonadota</taxon>
        <taxon>Alphaproteobacteria</taxon>
        <taxon>Maricaulales</taxon>
        <taxon>Maricaulaceae</taxon>
        <taxon>Hyphobacterium</taxon>
    </lineage>
</organism>
<keyword evidence="10" id="KW-1185">Reference proteome</keyword>
<evidence type="ECO:0000259" key="8">
    <source>
        <dbReference type="Pfam" id="PF01494"/>
    </source>
</evidence>
<dbReference type="Gene3D" id="3.50.50.60">
    <property type="entry name" value="FAD/NAD(P)-binding domain"/>
    <property type="match status" value="2"/>
</dbReference>
<evidence type="ECO:0000256" key="4">
    <source>
        <dbReference type="ARBA" id="ARBA00022630"/>
    </source>
</evidence>
<dbReference type="RefSeq" id="WP_330199619.1">
    <property type="nucleotide sequence ID" value="NZ_JAZDRP010000007.1"/>
</dbReference>
<evidence type="ECO:0000256" key="1">
    <source>
        <dbReference type="ARBA" id="ARBA00001974"/>
    </source>
</evidence>
<dbReference type="InterPro" id="IPR051205">
    <property type="entry name" value="UbiH/COQ6_monooxygenase"/>
</dbReference>
<dbReference type="SUPFAM" id="SSF51905">
    <property type="entry name" value="FAD/NAD(P)-binding domain"/>
    <property type="match status" value="1"/>
</dbReference>
<dbReference type="PROSITE" id="PS01304">
    <property type="entry name" value="UBIH"/>
    <property type="match status" value="1"/>
</dbReference>
<evidence type="ECO:0000256" key="3">
    <source>
        <dbReference type="ARBA" id="ARBA00005349"/>
    </source>
</evidence>
<comment type="caution">
    <text evidence="9">The sequence shown here is derived from an EMBL/GenBank/DDBJ whole genome shotgun (WGS) entry which is preliminary data.</text>
</comment>
<reference evidence="9 10" key="1">
    <citation type="submission" date="2024-01" db="EMBL/GenBank/DDBJ databases">
        <title>Hyphobacterium bacterium isolated from marine sediment.</title>
        <authorList>
            <person name="Zhao S."/>
        </authorList>
    </citation>
    <scope>NUCLEOTIDE SEQUENCE [LARGE SCALE GENOMIC DNA]</scope>
    <source>
        <strain evidence="10">HN65</strain>
    </source>
</reference>
<proteinExistence type="inferred from homology"/>
<evidence type="ECO:0000256" key="6">
    <source>
        <dbReference type="ARBA" id="ARBA00023002"/>
    </source>
</evidence>
<dbReference type="GO" id="GO:0004497">
    <property type="term" value="F:monooxygenase activity"/>
    <property type="evidence" value="ECO:0007669"/>
    <property type="project" value="UniProtKB-KW"/>
</dbReference>
<dbReference type="InterPro" id="IPR010971">
    <property type="entry name" value="UbiH/COQ6"/>
</dbReference>
<comment type="pathway">
    <text evidence="2">Cofactor biosynthesis; ubiquinone biosynthesis.</text>
</comment>
<keyword evidence="6" id="KW-0560">Oxidoreductase</keyword>
<dbReference type="PANTHER" id="PTHR43876:SF7">
    <property type="entry name" value="UBIQUINONE BIOSYNTHESIS MONOOXYGENASE COQ6, MITOCHONDRIAL"/>
    <property type="match status" value="1"/>
</dbReference>
<gene>
    <name evidence="9" type="ORF">V0U79_11285</name>
</gene>
<name>A0ABU7LSQ6_9PROT</name>
<evidence type="ECO:0000313" key="9">
    <source>
        <dbReference type="EMBL" id="MEE2526955.1"/>
    </source>
</evidence>
<dbReference type="InterPro" id="IPR018168">
    <property type="entry name" value="Ubi_Hdrlase_CS"/>
</dbReference>
<comment type="cofactor">
    <cofactor evidence="1">
        <name>FAD</name>
        <dbReference type="ChEBI" id="CHEBI:57692"/>
    </cofactor>
</comment>
<dbReference type="Pfam" id="PF01494">
    <property type="entry name" value="FAD_binding_3"/>
    <property type="match status" value="1"/>
</dbReference>
<keyword evidence="4" id="KW-0285">Flavoprotein</keyword>
<dbReference type="InterPro" id="IPR036188">
    <property type="entry name" value="FAD/NAD-bd_sf"/>
</dbReference>
<dbReference type="NCBIfam" id="TIGR01988">
    <property type="entry name" value="Ubi-OHases"/>
    <property type="match status" value="1"/>
</dbReference>
<sequence length="419" mass="45229">MMKFDCDVIVLGGGLAGQTLALALDQAGVSAVLVDAEPLDDMLAPEFDGRASALAYTSFRLLETIGAADLMRDHVQRIEHILVCDGRPYGGARPGGPGQNTLHFDRREIHPEEDGEPLGYMCENRQTRHALTKLLKASGVQVIAPDLALGHERVAGGIRLDLKSGQSVTGRLLCACDGKFSRTRRQAGTRTAGWGYDQSGIVMTVEHEKPHNGVAYEYFMPGGPFAILPLPGNRSSLVWTEKTATASAILSLDEAGIQAELEKRFGDFLGAVKPVGPKFAYPLGVRFAEQFHEDRIAYVGDAARGIHPLAGQGFNLGIRDVAALAEVLVEAKSLGLELGSPVTLQRYAKWRKLDSMGLVAATDMFNRLFSNDIGPLRWARGLGLSLVDKIPAARQFFMREAGGETGDLPKLLRGERLAA</sequence>
<evidence type="ECO:0000256" key="2">
    <source>
        <dbReference type="ARBA" id="ARBA00004749"/>
    </source>
</evidence>
<dbReference type="Proteomes" id="UP001354971">
    <property type="component" value="Unassembled WGS sequence"/>
</dbReference>
<comment type="similarity">
    <text evidence="3">Belongs to the UbiH/COQ6 family.</text>
</comment>
<accession>A0ABU7LSQ6</accession>
<evidence type="ECO:0000256" key="5">
    <source>
        <dbReference type="ARBA" id="ARBA00022827"/>
    </source>
</evidence>
<dbReference type="EMBL" id="JAZDRP010000007">
    <property type="protein sequence ID" value="MEE2526955.1"/>
    <property type="molecule type" value="Genomic_DNA"/>
</dbReference>